<dbReference type="EMBL" id="SAXA01000005">
    <property type="protein sequence ID" value="RXQ95688.1"/>
    <property type="molecule type" value="Genomic_DNA"/>
</dbReference>
<dbReference type="AlphaFoldDB" id="A0A4Q1JMB9"/>
<keyword evidence="2" id="KW-1185">Reference proteome</keyword>
<dbReference type="RefSeq" id="WP_129254027.1">
    <property type="nucleotide sequence ID" value="NZ_SAXA01000005.1"/>
</dbReference>
<reference evidence="1 2" key="1">
    <citation type="submission" date="2019-01" db="EMBL/GenBank/DDBJ databases">
        <title>Ancylomarina salipaludis sp. nov., isolated from a salt marsh.</title>
        <authorList>
            <person name="Yoon J.-H."/>
        </authorList>
    </citation>
    <scope>NUCLEOTIDE SEQUENCE [LARGE SCALE GENOMIC DNA]</scope>
    <source>
        <strain evidence="1 2">SHSM-M15</strain>
    </source>
</reference>
<evidence type="ECO:0000313" key="2">
    <source>
        <dbReference type="Proteomes" id="UP000289703"/>
    </source>
</evidence>
<protein>
    <recommendedName>
        <fullName evidence="3">STAS/SEC14 domain-containing protein</fullName>
    </recommendedName>
</protein>
<proteinExistence type="predicted"/>
<gene>
    <name evidence="1" type="ORF">EO244_07445</name>
</gene>
<dbReference type="OrthoDB" id="1121185at2"/>
<sequence>MPKVKYSFLDVLNGDILLREFSEDASIDDVIASFDEIKDKKMLANNTQGIITDLRNVKFEINPSVFKKVSSYFKTNPEFYKYKLAAITILPMQVVLVTIANSITPKLRAKPFSTLKAAIAWVCGP</sequence>
<evidence type="ECO:0008006" key="3">
    <source>
        <dbReference type="Google" id="ProtNLM"/>
    </source>
</evidence>
<name>A0A4Q1JMB9_9BACT</name>
<dbReference type="Proteomes" id="UP000289703">
    <property type="component" value="Unassembled WGS sequence"/>
</dbReference>
<accession>A0A4Q1JMB9</accession>
<evidence type="ECO:0000313" key="1">
    <source>
        <dbReference type="EMBL" id="RXQ95688.1"/>
    </source>
</evidence>
<comment type="caution">
    <text evidence="1">The sequence shown here is derived from an EMBL/GenBank/DDBJ whole genome shotgun (WGS) entry which is preliminary data.</text>
</comment>
<organism evidence="1 2">
    <name type="scientific">Ancylomarina salipaludis</name>
    <dbReference type="NCBI Taxonomy" id="2501299"/>
    <lineage>
        <taxon>Bacteria</taxon>
        <taxon>Pseudomonadati</taxon>
        <taxon>Bacteroidota</taxon>
        <taxon>Bacteroidia</taxon>
        <taxon>Marinilabiliales</taxon>
        <taxon>Marinifilaceae</taxon>
        <taxon>Ancylomarina</taxon>
    </lineage>
</organism>